<feature type="domain" description="CoA-binding" evidence="1">
    <location>
        <begin position="3"/>
        <end position="97"/>
    </location>
</feature>
<proteinExistence type="predicted"/>
<dbReference type="EMBL" id="BDGJ01000168">
    <property type="protein sequence ID" value="GAW93731.1"/>
    <property type="molecule type" value="Genomic_DNA"/>
</dbReference>
<sequence>MDFNRFKTIAVVGLSAKEDRPSYQVAKYLQEEGFRVIPVNPTVDQVLGEKSYSSLLDIPADIEVDIVDIFRKPEAVGPIVEEAITRGAKMVWMQEGVVNEEAARKARENGLEVVMDKCIMKEHRRWRNKQ</sequence>
<protein>
    <submittedName>
        <fullName evidence="2">CoA-binding protein</fullName>
    </submittedName>
</protein>
<dbReference type="RefSeq" id="WP_088554807.1">
    <property type="nucleotide sequence ID" value="NZ_BDGJ01000168.1"/>
</dbReference>
<dbReference type="OrthoDB" id="9804695at2"/>
<evidence type="ECO:0000313" key="3">
    <source>
        <dbReference type="Proteomes" id="UP000197032"/>
    </source>
</evidence>
<keyword evidence="3" id="KW-1185">Reference proteome</keyword>
<name>A0A1Z5HWM2_9FIRM</name>
<dbReference type="InterPro" id="IPR036291">
    <property type="entry name" value="NAD(P)-bd_dom_sf"/>
</dbReference>
<dbReference type="SUPFAM" id="SSF51735">
    <property type="entry name" value="NAD(P)-binding Rossmann-fold domains"/>
    <property type="match status" value="1"/>
</dbReference>
<dbReference type="AlphaFoldDB" id="A0A1Z5HWM2"/>
<dbReference type="Pfam" id="PF13380">
    <property type="entry name" value="CoA_binding_2"/>
    <property type="match status" value="1"/>
</dbReference>
<accession>A0A1Z5HWM2</accession>
<gene>
    <name evidence="2" type="ORF">KKC1_28590</name>
</gene>
<evidence type="ECO:0000259" key="1">
    <source>
        <dbReference type="SMART" id="SM00881"/>
    </source>
</evidence>
<dbReference type="Proteomes" id="UP000197032">
    <property type="component" value="Unassembled WGS sequence"/>
</dbReference>
<reference evidence="3" key="1">
    <citation type="journal article" date="2017" name="Appl. Environ. Microbiol.">
        <title>Genomic analysis of Calderihabitans maritimus KKC1, a thermophilic hydrogenogenic carboxydotrophic bacterium isolated from marine sediment.</title>
        <authorList>
            <person name="Omae K."/>
            <person name="Yoneda Y."/>
            <person name="Fukuyama Y."/>
            <person name="Yoshida T."/>
            <person name="Sako Y."/>
        </authorList>
    </citation>
    <scope>NUCLEOTIDE SEQUENCE [LARGE SCALE GENOMIC DNA]</scope>
    <source>
        <strain evidence="3">KKC1</strain>
    </source>
</reference>
<organism evidence="2 3">
    <name type="scientific">Calderihabitans maritimus</name>
    <dbReference type="NCBI Taxonomy" id="1246530"/>
    <lineage>
        <taxon>Bacteria</taxon>
        <taxon>Bacillati</taxon>
        <taxon>Bacillota</taxon>
        <taxon>Clostridia</taxon>
        <taxon>Neomoorellales</taxon>
        <taxon>Calderihabitantaceae</taxon>
        <taxon>Calderihabitans</taxon>
    </lineage>
</organism>
<dbReference type="Gene3D" id="3.40.50.720">
    <property type="entry name" value="NAD(P)-binding Rossmann-like Domain"/>
    <property type="match status" value="1"/>
</dbReference>
<dbReference type="PANTHER" id="PTHR33303:SF2">
    <property type="entry name" value="COA-BINDING DOMAIN-CONTAINING PROTEIN"/>
    <property type="match status" value="1"/>
</dbReference>
<dbReference type="InterPro" id="IPR003781">
    <property type="entry name" value="CoA-bd"/>
</dbReference>
<dbReference type="PANTHER" id="PTHR33303">
    <property type="entry name" value="CYTOPLASMIC PROTEIN-RELATED"/>
    <property type="match status" value="1"/>
</dbReference>
<evidence type="ECO:0000313" key="2">
    <source>
        <dbReference type="EMBL" id="GAW93731.1"/>
    </source>
</evidence>
<comment type="caution">
    <text evidence="2">The sequence shown here is derived from an EMBL/GenBank/DDBJ whole genome shotgun (WGS) entry which is preliminary data.</text>
</comment>
<dbReference type="SMART" id="SM00881">
    <property type="entry name" value="CoA_binding"/>
    <property type="match status" value="1"/>
</dbReference>